<reference evidence="1 2" key="1">
    <citation type="journal article" date="2018" name="Sci. Rep.">
        <title>Genomic signatures of local adaptation to the degree of environmental predictability in rotifers.</title>
        <authorList>
            <person name="Franch-Gras L."/>
            <person name="Hahn C."/>
            <person name="Garcia-Roger E.M."/>
            <person name="Carmona M.J."/>
            <person name="Serra M."/>
            <person name="Gomez A."/>
        </authorList>
    </citation>
    <scope>NUCLEOTIDE SEQUENCE [LARGE SCALE GENOMIC DNA]</scope>
    <source>
        <strain evidence="1">HYR1</strain>
    </source>
</reference>
<evidence type="ECO:0000313" key="1">
    <source>
        <dbReference type="EMBL" id="RNA15903.1"/>
    </source>
</evidence>
<accession>A0A3M7QX76</accession>
<dbReference type="EMBL" id="REGN01004851">
    <property type="protein sequence ID" value="RNA15903.1"/>
    <property type="molecule type" value="Genomic_DNA"/>
</dbReference>
<name>A0A3M7QX76_BRAPC</name>
<organism evidence="1 2">
    <name type="scientific">Brachionus plicatilis</name>
    <name type="common">Marine rotifer</name>
    <name type="synonym">Brachionus muelleri</name>
    <dbReference type="NCBI Taxonomy" id="10195"/>
    <lineage>
        <taxon>Eukaryota</taxon>
        <taxon>Metazoa</taxon>
        <taxon>Spiralia</taxon>
        <taxon>Gnathifera</taxon>
        <taxon>Rotifera</taxon>
        <taxon>Eurotatoria</taxon>
        <taxon>Monogononta</taxon>
        <taxon>Pseudotrocha</taxon>
        <taxon>Ploima</taxon>
        <taxon>Brachionidae</taxon>
        <taxon>Brachionus</taxon>
    </lineage>
</organism>
<comment type="caution">
    <text evidence="1">The sequence shown here is derived from an EMBL/GenBank/DDBJ whole genome shotgun (WGS) entry which is preliminary data.</text>
</comment>
<protein>
    <submittedName>
        <fullName evidence="1">Uncharacterized protein</fullName>
    </submittedName>
</protein>
<dbReference type="Proteomes" id="UP000276133">
    <property type="component" value="Unassembled WGS sequence"/>
</dbReference>
<keyword evidence="2" id="KW-1185">Reference proteome</keyword>
<gene>
    <name evidence="1" type="ORF">BpHYR1_053395</name>
</gene>
<evidence type="ECO:0000313" key="2">
    <source>
        <dbReference type="Proteomes" id="UP000276133"/>
    </source>
</evidence>
<sequence>MESMLSLVKKVKKVLTCEEAQGKPLIRSGLVVVKEWSNATALPNISWSKKKFTGHSKIKQLKLDVFQNKNFEKHRDIKIAESSRIINESLYTLISLTNSDDFVFQKKKTDRRTAKKIPIKD</sequence>
<proteinExistence type="predicted"/>
<dbReference type="AlphaFoldDB" id="A0A3M7QX76"/>